<dbReference type="PANTHER" id="PTHR44051">
    <property type="entry name" value="GLUTATHIONE S-TRANSFERASE-RELATED"/>
    <property type="match status" value="1"/>
</dbReference>
<evidence type="ECO:0000313" key="4">
    <source>
        <dbReference type="EMBL" id="MBB5187052.1"/>
    </source>
</evidence>
<reference evidence="4 5" key="1">
    <citation type="submission" date="2020-08" db="EMBL/GenBank/DDBJ databases">
        <title>Genomic Encyclopedia of Type Strains, Phase IV (KMG-IV): sequencing the most valuable type-strain genomes for metagenomic binning, comparative biology and taxonomic classification.</title>
        <authorList>
            <person name="Goeker M."/>
        </authorList>
    </citation>
    <scope>NUCLEOTIDE SEQUENCE [LARGE SCALE GENOMIC DNA]</scope>
    <source>
        <strain evidence="4 5">DSM 25701</strain>
    </source>
</reference>
<dbReference type="Gene3D" id="1.20.1050.10">
    <property type="match status" value="1"/>
</dbReference>
<sequence>MIDLHTVPTPNGHKISIALEELGLEYRVIPYDISVGDQFKPELLALNPNNKLPVLVDHDVLDSNNQAISIFETGAILIYLAEKCGQLLAKEPVLRYQQLQWLMFQVAGVGPMQGQAHHFVRYARVQQDYARERYLNESLRQCRVLEGHLQNREYLAGDYSIADIACWPWIRCLPLIDIHLENNYPNLFNWFKRIEQRPAVERGKDLIHGWVYKLPPNYKMELDEKTWSYSFGEEQFRPR</sequence>
<keyword evidence="5" id="KW-1185">Reference proteome</keyword>
<dbReference type="SFLD" id="SFLDS00019">
    <property type="entry name" value="Glutathione_Transferase_(cytos"/>
    <property type="match status" value="1"/>
</dbReference>
<dbReference type="RefSeq" id="WP_184461787.1">
    <property type="nucleotide sequence ID" value="NZ_JACHHW010000003.1"/>
</dbReference>
<evidence type="ECO:0000313" key="5">
    <source>
        <dbReference type="Proteomes" id="UP000536640"/>
    </source>
</evidence>
<name>A0A840R3P1_9GAMM</name>
<protein>
    <submittedName>
        <fullName evidence="4">GST-like protein</fullName>
        <ecNumber evidence="4">1.8.4.-</ecNumber>
    </submittedName>
</protein>
<dbReference type="InterPro" id="IPR036249">
    <property type="entry name" value="Thioredoxin-like_sf"/>
</dbReference>
<dbReference type="PANTHER" id="PTHR44051:SF19">
    <property type="entry name" value="DISULFIDE-BOND OXIDOREDUCTASE YFCG"/>
    <property type="match status" value="1"/>
</dbReference>
<feature type="domain" description="GST C-terminal" evidence="3">
    <location>
        <begin position="91"/>
        <end position="220"/>
    </location>
</feature>
<dbReference type="InterPro" id="IPR040079">
    <property type="entry name" value="Glutathione_S-Trfase"/>
</dbReference>
<dbReference type="SFLD" id="SFLDG01151">
    <property type="entry name" value="Main.2:_Nu-like"/>
    <property type="match status" value="1"/>
</dbReference>
<dbReference type="AlphaFoldDB" id="A0A840R3P1"/>
<dbReference type="GO" id="GO:0016491">
    <property type="term" value="F:oxidoreductase activity"/>
    <property type="evidence" value="ECO:0007669"/>
    <property type="project" value="UniProtKB-KW"/>
</dbReference>
<organism evidence="4 5">
    <name type="scientific">Zhongshania antarctica</name>
    <dbReference type="NCBI Taxonomy" id="641702"/>
    <lineage>
        <taxon>Bacteria</taxon>
        <taxon>Pseudomonadati</taxon>
        <taxon>Pseudomonadota</taxon>
        <taxon>Gammaproteobacteria</taxon>
        <taxon>Cellvibrionales</taxon>
        <taxon>Spongiibacteraceae</taxon>
        <taxon>Zhongshania</taxon>
    </lineage>
</organism>
<dbReference type="SUPFAM" id="SSF47616">
    <property type="entry name" value="GST C-terminal domain-like"/>
    <property type="match status" value="1"/>
</dbReference>
<dbReference type="PROSITE" id="PS50405">
    <property type="entry name" value="GST_CTER"/>
    <property type="match status" value="1"/>
</dbReference>
<evidence type="ECO:0000256" key="1">
    <source>
        <dbReference type="RuleBase" id="RU003494"/>
    </source>
</evidence>
<dbReference type="InterPro" id="IPR036282">
    <property type="entry name" value="Glutathione-S-Trfase_C_sf"/>
</dbReference>
<dbReference type="EMBL" id="JACHHW010000003">
    <property type="protein sequence ID" value="MBB5187052.1"/>
    <property type="molecule type" value="Genomic_DNA"/>
</dbReference>
<proteinExistence type="inferred from homology"/>
<dbReference type="SFLD" id="SFLDG00358">
    <property type="entry name" value="Main_(cytGST)"/>
    <property type="match status" value="1"/>
</dbReference>
<dbReference type="CDD" id="cd03048">
    <property type="entry name" value="GST_N_Ure2p_like"/>
    <property type="match status" value="1"/>
</dbReference>
<dbReference type="Gene3D" id="3.40.30.10">
    <property type="entry name" value="Glutaredoxin"/>
    <property type="match status" value="1"/>
</dbReference>
<dbReference type="EC" id="1.8.4.-" evidence="4"/>
<dbReference type="SUPFAM" id="SSF52833">
    <property type="entry name" value="Thioredoxin-like"/>
    <property type="match status" value="1"/>
</dbReference>
<evidence type="ECO:0000259" key="2">
    <source>
        <dbReference type="PROSITE" id="PS50404"/>
    </source>
</evidence>
<dbReference type="InterPro" id="IPR004046">
    <property type="entry name" value="GST_C"/>
</dbReference>
<dbReference type="Pfam" id="PF02798">
    <property type="entry name" value="GST_N"/>
    <property type="match status" value="1"/>
</dbReference>
<evidence type="ECO:0000259" key="3">
    <source>
        <dbReference type="PROSITE" id="PS50405"/>
    </source>
</evidence>
<accession>A0A840R3P1</accession>
<dbReference type="InterPro" id="IPR004045">
    <property type="entry name" value="Glutathione_S-Trfase_N"/>
</dbReference>
<gene>
    <name evidence="4" type="ORF">HNQ57_001315</name>
</gene>
<comment type="similarity">
    <text evidence="1">Belongs to the GST superfamily.</text>
</comment>
<keyword evidence="4" id="KW-0560">Oxidoreductase</keyword>
<dbReference type="InterPro" id="IPR010987">
    <property type="entry name" value="Glutathione-S-Trfase_C-like"/>
</dbReference>
<dbReference type="PROSITE" id="PS50404">
    <property type="entry name" value="GST_NTER"/>
    <property type="match status" value="1"/>
</dbReference>
<dbReference type="Proteomes" id="UP000536640">
    <property type="component" value="Unassembled WGS sequence"/>
</dbReference>
<comment type="caution">
    <text evidence="4">The sequence shown here is derived from an EMBL/GenBank/DDBJ whole genome shotgun (WGS) entry which is preliminary data.</text>
</comment>
<dbReference type="Pfam" id="PF00043">
    <property type="entry name" value="GST_C"/>
    <property type="match status" value="1"/>
</dbReference>
<feature type="domain" description="GST N-terminal" evidence="2">
    <location>
        <begin position="1"/>
        <end position="88"/>
    </location>
</feature>